<dbReference type="InterPro" id="IPR008271">
    <property type="entry name" value="Ser/Thr_kinase_AS"/>
</dbReference>
<keyword evidence="2" id="KW-0808">Transferase</keyword>
<dbReference type="Gene3D" id="3.30.200.20">
    <property type="entry name" value="Phosphorylase Kinase, domain 1"/>
    <property type="match status" value="1"/>
</dbReference>
<keyword evidence="1" id="KW-0067">ATP-binding</keyword>
<keyword evidence="3" id="KW-1185">Reference proteome</keyword>
<keyword evidence="1" id="KW-0723">Serine/threonine-protein kinase</keyword>
<dbReference type="AlphaFoldDB" id="A0A6S7JU50"/>
<dbReference type="OrthoDB" id="5989959at2759"/>
<feature type="non-terminal residue" evidence="2">
    <location>
        <position position="1"/>
    </location>
</feature>
<evidence type="ECO:0000313" key="2">
    <source>
        <dbReference type="EMBL" id="CAB4033644.1"/>
    </source>
</evidence>
<dbReference type="InterPro" id="IPR017441">
    <property type="entry name" value="Protein_kinase_ATP_BS"/>
</dbReference>
<organism evidence="2 3">
    <name type="scientific">Paramuricea clavata</name>
    <name type="common">Red gorgonian</name>
    <name type="synonym">Violescent sea-whip</name>
    <dbReference type="NCBI Taxonomy" id="317549"/>
    <lineage>
        <taxon>Eukaryota</taxon>
        <taxon>Metazoa</taxon>
        <taxon>Cnidaria</taxon>
        <taxon>Anthozoa</taxon>
        <taxon>Octocorallia</taxon>
        <taxon>Malacalcyonacea</taxon>
        <taxon>Plexauridae</taxon>
        <taxon>Paramuricea</taxon>
    </lineage>
</organism>
<dbReference type="PROSITE" id="PS00107">
    <property type="entry name" value="PROTEIN_KINASE_ATP"/>
    <property type="match status" value="1"/>
</dbReference>
<dbReference type="GO" id="GO:0005524">
    <property type="term" value="F:ATP binding"/>
    <property type="evidence" value="ECO:0007669"/>
    <property type="project" value="UniProtKB-UniRule"/>
</dbReference>
<sequence>LYKRCKEGGESDRVKVSEVRDIFHSFDDSLSMQECGYIIRQAFPGLQRRRIHSVWYYYGLSFRDSNASRHIMNNSSKTKESLDKVESRRLALQGEKRKIIAPNTQVQDRERPEVDEKNKLKNGLAYKIPSFNIDMRALSPLHECTLIGEGTFGKCLSGKYQNLPVAVKVFKGNQSVKSIHHEASILLQVPGHPNIAMLLGVQTVQYPFLLLSRLCLSDGIPITYSKYLHHLERTAAHLKICLHLMYEIAEGLNHIHCHSILHNDLKGNNIVVEGSKEVQHAILIDFGKAGMLQIKGVRGILF</sequence>
<protein>
    <submittedName>
        <fullName evidence="2">Serine threonine- kinase</fullName>
    </submittedName>
</protein>
<dbReference type="GO" id="GO:0004674">
    <property type="term" value="F:protein serine/threonine kinase activity"/>
    <property type="evidence" value="ECO:0007669"/>
    <property type="project" value="UniProtKB-KW"/>
</dbReference>
<dbReference type="EMBL" id="CACRXK020019424">
    <property type="protein sequence ID" value="CAB4033644.1"/>
    <property type="molecule type" value="Genomic_DNA"/>
</dbReference>
<evidence type="ECO:0000256" key="1">
    <source>
        <dbReference type="RuleBase" id="RU000304"/>
    </source>
</evidence>
<dbReference type="Proteomes" id="UP001152795">
    <property type="component" value="Unassembled WGS sequence"/>
</dbReference>
<reference evidence="2" key="1">
    <citation type="submission" date="2020-04" db="EMBL/GenBank/DDBJ databases">
        <authorList>
            <person name="Alioto T."/>
            <person name="Alioto T."/>
            <person name="Gomez Garrido J."/>
        </authorList>
    </citation>
    <scope>NUCLEOTIDE SEQUENCE</scope>
    <source>
        <strain evidence="2">A484AB</strain>
    </source>
</reference>
<dbReference type="SUPFAM" id="SSF56112">
    <property type="entry name" value="Protein kinase-like (PK-like)"/>
    <property type="match status" value="1"/>
</dbReference>
<dbReference type="InterPro" id="IPR011009">
    <property type="entry name" value="Kinase-like_dom_sf"/>
</dbReference>
<dbReference type="Pfam" id="PF00069">
    <property type="entry name" value="Pkinase"/>
    <property type="match status" value="1"/>
</dbReference>
<dbReference type="InterPro" id="IPR000719">
    <property type="entry name" value="Prot_kinase_dom"/>
</dbReference>
<proteinExistence type="inferred from homology"/>
<evidence type="ECO:0000313" key="3">
    <source>
        <dbReference type="Proteomes" id="UP001152795"/>
    </source>
</evidence>
<dbReference type="InterPro" id="IPR051681">
    <property type="entry name" value="Ser/Thr_Kinases-Pseudokinases"/>
</dbReference>
<comment type="similarity">
    <text evidence="1">Belongs to the protein kinase superfamily.</text>
</comment>
<name>A0A6S7JU50_PARCT</name>
<keyword evidence="1" id="KW-0547">Nucleotide-binding</keyword>
<accession>A0A6S7JU50</accession>
<comment type="caution">
    <text evidence="2">The sequence shown here is derived from an EMBL/GenBank/DDBJ whole genome shotgun (WGS) entry which is preliminary data.</text>
</comment>
<dbReference type="PROSITE" id="PS00108">
    <property type="entry name" value="PROTEIN_KINASE_ST"/>
    <property type="match status" value="1"/>
</dbReference>
<dbReference type="PROSITE" id="PS50011">
    <property type="entry name" value="PROTEIN_KINASE_DOM"/>
    <property type="match status" value="1"/>
</dbReference>
<dbReference type="PANTHER" id="PTHR44329">
    <property type="entry name" value="SERINE/THREONINE-PROTEIN KINASE TNNI3K-RELATED"/>
    <property type="match status" value="1"/>
</dbReference>
<dbReference type="Gene3D" id="1.10.510.10">
    <property type="entry name" value="Transferase(Phosphotransferase) domain 1"/>
    <property type="match status" value="1"/>
</dbReference>
<keyword evidence="2" id="KW-0418">Kinase</keyword>
<gene>
    <name evidence="2" type="ORF">PACLA_8A013081</name>
</gene>
<dbReference type="SMART" id="SM00220">
    <property type="entry name" value="S_TKc"/>
    <property type="match status" value="1"/>
</dbReference>